<evidence type="ECO:0000313" key="3">
    <source>
        <dbReference type="EMBL" id="MEP0946345.1"/>
    </source>
</evidence>
<organism evidence="3 4">
    <name type="scientific">Leptolyngbya subtilissima DQ-A4</name>
    <dbReference type="NCBI Taxonomy" id="2933933"/>
    <lineage>
        <taxon>Bacteria</taxon>
        <taxon>Bacillati</taxon>
        <taxon>Cyanobacteriota</taxon>
        <taxon>Cyanophyceae</taxon>
        <taxon>Leptolyngbyales</taxon>
        <taxon>Leptolyngbyaceae</taxon>
        <taxon>Leptolyngbya group</taxon>
        <taxon>Leptolyngbya</taxon>
    </lineage>
</organism>
<keyword evidence="2" id="KW-0560">Oxidoreductase</keyword>
<name>A0ABV0K0P8_9CYAN</name>
<dbReference type="SUPFAM" id="SSF48264">
    <property type="entry name" value="Cytochrome P450"/>
    <property type="match status" value="1"/>
</dbReference>
<dbReference type="EMBL" id="JAMPKX010000002">
    <property type="protein sequence ID" value="MEP0946345.1"/>
    <property type="molecule type" value="Genomic_DNA"/>
</dbReference>
<sequence length="370" mass="41869">MQNSELFRNPFAWYAEMRRDRPVFYDPAHQSWMVFRYADVKQVFSDWKTFSSKIPQPPEQTDLTESLNFTDPPKHRALRSLVAQVFTARRVESLAPRIKQITHELLDGVQHQGEMDFMHDLAIPLPVIVIAEILGVPVSDRGDFKRWSDGIVVYDKAALTAMADYFRHLLAERRKNPSQDLISDLIAAHEAGETLSAQELVDFCIVLLVGGNETTTNLLGNAMLCFNDYPEAFTQLKQDPQLLPLAIEEVLRYRSPVQAMARFTQVETQLQGQTIPAGEMVTVWMGAANRDEARFEHADAFVVDRDPNPHLAFGNGIHFCLGAPLARLEAKIVLSAVLERLPNLRIVPNRELEFIPSVEVHGVKSLPVLF</sequence>
<dbReference type="InterPro" id="IPR002397">
    <property type="entry name" value="Cyt_P450_B"/>
</dbReference>
<accession>A0ABV0K0P8</accession>
<evidence type="ECO:0000256" key="2">
    <source>
        <dbReference type="RuleBase" id="RU000461"/>
    </source>
</evidence>
<evidence type="ECO:0000313" key="4">
    <source>
        <dbReference type="Proteomes" id="UP001482513"/>
    </source>
</evidence>
<comment type="caution">
    <text evidence="3">The sequence shown here is derived from an EMBL/GenBank/DDBJ whole genome shotgun (WGS) entry which is preliminary data.</text>
</comment>
<dbReference type="PROSITE" id="PS00086">
    <property type="entry name" value="CYTOCHROME_P450"/>
    <property type="match status" value="1"/>
</dbReference>
<keyword evidence="4" id="KW-1185">Reference proteome</keyword>
<dbReference type="Gene3D" id="1.10.630.10">
    <property type="entry name" value="Cytochrome P450"/>
    <property type="match status" value="1"/>
</dbReference>
<dbReference type="InterPro" id="IPR001128">
    <property type="entry name" value="Cyt_P450"/>
</dbReference>
<dbReference type="PANTHER" id="PTHR46696">
    <property type="entry name" value="P450, PUTATIVE (EUROFUNG)-RELATED"/>
    <property type="match status" value="1"/>
</dbReference>
<keyword evidence="2" id="KW-0503">Monooxygenase</keyword>
<dbReference type="InterPro" id="IPR017972">
    <property type="entry name" value="Cyt_P450_CS"/>
</dbReference>
<keyword evidence="2" id="KW-0349">Heme</keyword>
<dbReference type="RefSeq" id="WP_199325606.1">
    <property type="nucleotide sequence ID" value="NZ_JAMPKX010000002.1"/>
</dbReference>
<protein>
    <submittedName>
        <fullName evidence="3">Cytochrome P450</fullName>
    </submittedName>
</protein>
<gene>
    <name evidence="3" type="ORF">NC992_05625</name>
</gene>
<dbReference type="Pfam" id="PF00067">
    <property type="entry name" value="p450"/>
    <property type="match status" value="1"/>
</dbReference>
<comment type="similarity">
    <text evidence="1 2">Belongs to the cytochrome P450 family.</text>
</comment>
<dbReference type="PRINTS" id="PR00359">
    <property type="entry name" value="BP450"/>
</dbReference>
<dbReference type="CDD" id="cd11032">
    <property type="entry name" value="P450_EryK-like"/>
    <property type="match status" value="1"/>
</dbReference>
<proteinExistence type="inferred from homology"/>
<reference evidence="3 4" key="1">
    <citation type="submission" date="2022-04" db="EMBL/GenBank/DDBJ databases">
        <title>Positive selection, recombination, and allopatry shape intraspecific diversity of widespread and dominant cyanobacteria.</title>
        <authorList>
            <person name="Wei J."/>
            <person name="Shu W."/>
            <person name="Hu C."/>
        </authorList>
    </citation>
    <scope>NUCLEOTIDE SEQUENCE [LARGE SCALE GENOMIC DNA]</scope>
    <source>
        <strain evidence="3 4">DQ-A4</strain>
    </source>
</reference>
<keyword evidence="2" id="KW-0408">Iron</keyword>
<dbReference type="InterPro" id="IPR036396">
    <property type="entry name" value="Cyt_P450_sf"/>
</dbReference>
<keyword evidence="2" id="KW-0479">Metal-binding</keyword>
<dbReference type="PANTHER" id="PTHR46696:SF1">
    <property type="entry name" value="CYTOCHROME P450 YJIB-RELATED"/>
    <property type="match status" value="1"/>
</dbReference>
<dbReference type="Proteomes" id="UP001482513">
    <property type="component" value="Unassembled WGS sequence"/>
</dbReference>
<evidence type="ECO:0000256" key="1">
    <source>
        <dbReference type="ARBA" id="ARBA00010617"/>
    </source>
</evidence>